<comment type="function">
    <text evidence="6">Also exhibits azoreductase activity. Catalyzes the reductive cleavage of the azo bond in aromatic azo compounds to the corresponding amines.</text>
</comment>
<dbReference type="InterPro" id="IPR029039">
    <property type="entry name" value="Flavoprotein-like_sf"/>
</dbReference>
<dbReference type="EC" id="1.6.5.-" evidence="6"/>
<evidence type="ECO:0000256" key="3">
    <source>
        <dbReference type="ARBA" id="ARBA00023002"/>
    </source>
</evidence>
<comment type="function">
    <text evidence="6">Quinone reductase that provides resistance to thiol-specific stress caused by electrophilic quinones.</text>
</comment>
<evidence type="ECO:0000256" key="5">
    <source>
        <dbReference type="ARBA" id="ARBA00048542"/>
    </source>
</evidence>
<comment type="caution">
    <text evidence="8">The sequence shown here is derived from an EMBL/GenBank/DDBJ whole genome shotgun (WGS) entry which is preliminary data.</text>
</comment>
<gene>
    <name evidence="6" type="primary">azoR</name>
    <name evidence="8" type="ORF">FEZ53_00450</name>
</gene>
<dbReference type="GO" id="GO:0009055">
    <property type="term" value="F:electron transfer activity"/>
    <property type="evidence" value="ECO:0007669"/>
    <property type="project" value="UniProtKB-UniRule"/>
</dbReference>
<dbReference type="SUPFAM" id="SSF52218">
    <property type="entry name" value="Flavoproteins"/>
    <property type="match status" value="1"/>
</dbReference>
<evidence type="ECO:0000259" key="7">
    <source>
        <dbReference type="Pfam" id="PF02525"/>
    </source>
</evidence>
<dbReference type="InterPro" id="IPR023048">
    <property type="entry name" value="NADH:quinone_OxRdtase_FMN_depd"/>
</dbReference>
<dbReference type="EMBL" id="VBTJ01000001">
    <property type="protein sequence ID" value="TLP90767.1"/>
    <property type="molecule type" value="Genomic_DNA"/>
</dbReference>
<comment type="catalytic activity">
    <reaction evidence="6">
        <text>2 a quinone + NADH + H(+) = 2 a 1,4-benzosemiquinone + NAD(+)</text>
        <dbReference type="Rhea" id="RHEA:65952"/>
        <dbReference type="ChEBI" id="CHEBI:15378"/>
        <dbReference type="ChEBI" id="CHEBI:57540"/>
        <dbReference type="ChEBI" id="CHEBI:57945"/>
        <dbReference type="ChEBI" id="CHEBI:132124"/>
        <dbReference type="ChEBI" id="CHEBI:134225"/>
    </reaction>
</comment>
<comment type="cofactor">
    <cofactor evidence="6">
        <name>FMN</name>
        <dbReference type="ChEBI" id="CHEBI:58210"/>
    </cofactor>
    <text evidence="6">Binds 1 FMN per subunit.</text>
</comment>
<comment type="caution">
    <text evidence="6">Lacks conserved residue(s) required for the propagation of feature annotation.</text>
</comment>
<evidence type="ECO:0000256" key="4">
    <source>
        <dbReference type="ARBA" id="ARBA00023027"/>
    </source>
</evidence>
<proteinExistence type="inferred from homology"/>
<comment type="similarity">
    <text evidence="6">Belongs to the azoreductase type 1 family.</text>
</comment>
<evidence type="ECO:0000256" key="2">
    <source>
        <dbReference type="ARBA" id="ARBA00022643"/>
    </source>
</evidence>
<evidence type="ECO:0000256" key="1">
    <source>
        <dbReference type="ARBA" id="ARBA00022630"/>
    </source>
</evidence>
<evidence type="ECO:0000256" key="6">
    <source>
        <dbReference type="HAMAP-Rule" id="MF_01216"/>
    </source>
</evidence>
<feature type="binding site" evidence="6">
    <location>
        <begin position="17"/>
        <end position="19"/>
    </location>
    <ligand>
        <name>FMN</name>
        <dbReference type="ChEBI" id="CHEBI:58210"/>
    </ligand>
</feature>
<comment type="subunit">
    <text evidence="6">Homodimer.</text>
</comment>
<reference evidence="8 9" key="1">
    <citation type="submission" date="2019-05" db="EMBL/GenBank/DDBJ databases">
        <title>The metagenome of a microbial culture collection derived from dairy environment covers the genomic content of the human microbiome.</title>
        <authorList>
            <person name="Roder T."/>
            <person name="Wuthrich D."/>
            <person name="Sattari Z."/>
            <person name="Von Ah U."/>
            <person name="Bar C."/>
            <person name="Ronchi F."/>
            <person name="Macpherson A.J."/>
            <person name="Ganal-Vonarburg S.C."/>
            <person name="Bruggmann R."/>
            <person name="Vergeres G."/>
        </authorList>
    </citation>
    <scope>NUCLEOTIDE SEQUENCE [LARGE SCALE GENOMIC DNA]</scope>
    <source>
        <strain evidence="8 9">FAM 20833</strain>
    </source>
</reference>
<keyword evidence="2 6" id="KW-0288">FMN</keyword>
<dbReference type="GO" id="GO:0016652">
    <property type="term" value="F:oxidoreductase activity, acting on NAD(P)H as acceptor"/>
    <property type="evidence" value="ECO:0007669"/>
    <property type="project" value="UniProtKB-UniRule"/>
</dbReference>
<feature type="domain" description="Flavodoxin-like fold" evidence="7">
    <location>
        <begin position="1"/>
        <end position="192"/>
    </location>
</feature>
<evidence type="ECO:0000313" key="9">
    <source>
        <dbReference type="Proteomes" id="UP000307747"/>
    </source>
</evidence>
<dbReference type="EC" id="1.7.1.17" evidence="6"/>
<dbReference type="Gene3D" id="3.40.50.360">
    <property type="match status" value="1"/>
</dbReference>
<evidence type="ECO:0000313" key="8">
    <source>
        <dbReference type="EMBL" id="TLP90767.1"/>
    </source>
</evidence>
<comment type="catalytic activity">
    <reaction evidence="5">
        <text>N,N-dimethyl-1,4-phenylenediamine + anthranilate + 2 NAD(+) = 2-(4-dimethylaminophenyl)diazenylbenzoate + 2 NADH + 2 H(+)</text>
        <dbReference type="Rhea" id="RHEA:55872"/>
        <dbReference type="ChEBI" id="CHEBI:15378"/>
        <dbReference type="ChEBI" id="CHEBI:15783"/>
        <dbReference type="ChEBI" id="CHEBI:16567"/>
        <dbReference type="ChEBI" id="CHEBI:57540"/>
        <dbReference type="ChEBI" id="CHEBI:57945"/>
        <dbReference type="ChEBI" id="CHEBI:71579"/>
        <dbReference type="EC" id="1.7.1.17"/>
    </reaction>
    <physiologicalReaction direction="right-to-left" evidence="5">
        <dbReference type="Rhea" id="RHEA:55874"/>
    </physiologicalReaction>
</comment>
<accession>A0A5R9B335</accession>
<dbReference type="InterPro" id="IPR003680">
    <property type="entry name" value="Flavodoxin_fold"/>
</dbReference>
<keyword evidence="3 6" id="KW-0560">Oxidoreductase</keyword>
<dbReference type="Pfam" id="PF02525">
    <property type="entry name" value="Flavodoxin_2"/>
    <property type="match status" value="1"/>
</dbReference>
<dbReference type="PANTHER" id="PTHR43741">
    <property type="entry name" value="FMN-DEPENDENT NADH-AZOREDUCTASE 1"/>
    <property type="match status" value="1"/>
</dbReference>
<dbReference type="InterPro" id="IPR050104">
    <property type="entry name" value="FMN-dep_NADH:Q_OxRdtase_AzoR1"/>
</dbReference>
<organism evidence="8 9">
    <name type="scientific">Staphylococcus xylosus</name>
    <dbReference type="NCBI Taxonomy" id="1288"/>
    <lineage>
        <taxon>Bacteria</taxon>
        <taxon>Bacillati</taxon>
        <taxon>Bacillota</taxon>
        <taxon>Bacilli</taxon>
        <taxon>Bacillales</taxon>
        <taxon>Staphylococcaceae</taxon>
        <taxon>Staphylococcus</taxon>
    </lineage>
</organism>
<dbReference type="GO" id="GO:0016655">
    <property type="term" value="F:oxidoreductase activity, acting on NAD(P)H, quinone or similar compound as acceptor"/>
    <property type="evidence" value="ECO:0007669"/>
    <property type="project" value="InterPro"/>
</dbReference>
<name>A0A5R9B335_STAXY</name>
<keyword evidence="4 6" id="KW-0520">NAD</keyword>
<dbReference type="PANTHER" id="PTHR43741:SF4">
    <property type="entry name" value="FMN-DEPENDENT NADH:QUINONE OXIDOREDUCTASE"/>
    <property type="match status" value="1"/>
</dbReference>
<dbReference type="GO" id="GO:0010181">
    <property type="term" value="F:FMN binding"/>
    <property type="evidence" value="ECO:0007669"/>
    <property type="project" value="UniProtKB-UniRule"/>
</dbReference>
<protein>
    <recommendedName>
        <fullName evidence="6">FMN dependent NADH:quinone oxidoreductase</fullName>
        <ecNumber evidence="6">1.6.5.-</ecNumber>
    </recommendedName>
    <alternativeName>
        <fullName evidence="6">Azo-dye reductase</fullName>
    </alternativeName>
    <alternativeName>
        <fullName evidence="6">FMN-dependent NADH-azo compound oxidoreductase</fullName>
    </alternativeName>
    <alternativeName>
        <fullName evidence="6">FMN-dependent NADH-azoreductase</fullName>
        <ecNumber evidence="6">1.7.1.17</ecNumber>
    </alternativeName>
</protein>
<dbReference type="AlphaFoldDB" id="A0A5R9B335"/>
<dbReference type="RefSeq" id="WP_107542977.1">
    <property type="nucleotide sequence ID" value="NZ_CP031275.1"/>
</dbReference>
<dbReference type="Proteomes" id="UP000307747">
    <property type="component" value="Unassembled WGS sequence"/>
</dbReference>
<dbReference type="HAMAP" id="MF_01216">
    <property type="entry name" value="Azoreductase_type1"/>
    <property type="match status" value="1"/>
</dbReference>
<keyword evidence="1 6" id="KW-0285">Flavoprotein</keyword>
<sequence>MKTLIINAHPNFENKDSFSYKLQNIFSTKYKETFPNEKPEILNLYEINLPRIESTQLLNIWNKQRENELLTIEEQQVSDMTSSLLSQFKSHHRIVIISPLHNFNITSRLKDYIDNIMIARQTFKYTSDGSVGLMTDNYKALYLQASGSIYTNDDRYKPLDFSSQYLQAMFTDIMAFDDFYIARAQGTAILPESTVLHNAEIDLDQAFTSFYDLQ</sequence>
<dbReference type="OrthoDB" id="9805013at2"/>